<dbReference type="EMBL" id="UINC01068266">
    <property type="protein sequence ID" value="SVC00767.1"/>
    <property type="molecule type" value="Genomic_DNA"/>
</dbReference>
<dbReference type="Gene3D" id="3.30.70.100">
    <property type="match status" value="1"/>
</dbReference>
<feature type="domain" description="ABM" evidence="1">
    <location>
        <begin position="3"/>
        <end position="91"/>
    </location>
</feature>
<dbReference type="PROSITE" id="PS51725">
    <property type="entry name" value="ABM"/>
    <property type="match status" value="1"/>
</dbReference>
<dbReference type="SUPFAM" id="SSF54909">
    <property type="entry name" value="Dimeric alpha+beta barrel"/>
    <property type="match status" value="1"/>
</dbReference>
<evidence type="ECO:0000313" key="2">
    <source>
        <dbReference type="EMBL" id="SVC00767.1"/>
    </source>
</evidence>
<dbReference type="InterPro" id="IPR007138">
    <property type="entry name" value="ABM_dom"/>
</dbReference>
<dbReference type="InterPro" id="IPR011008">
    <property type="entry name" value="Dimeric_a/b-barrel"/>
</dbReference>
<name>A0A382INI3_9ZZZZ</name>
<gene>
    <name evidence="2" type="ORF">METZ01_LOCUS253621</name>
</gene>
<reference evidence="2" key="1">
    <citation type="submission" date="2018-05" db="EMBL/GenBank/DDBJ databases">
        <authorList>
            <person name="Lanie J.A."/>
            <person name="Ng W.-L."/>
            <person name="Kazmierczak K.M."/>
            <person name="Andrzejewski T.M."/>
            <person name="Davidsen T.M."/>
            <person name="Wayne K.J."/>
            <person name="Tettelin H."/>
            <person name="Glass J.I."/>
            <person name="Rusch D."/>
            <person name="Podicherti R."/>
            <person name="Tsui H.-C.T."/>
            <person name="Winkler M.E."/>
        </authorList>
    </citation>
    <scope>NUCLEOTIDE SEQUENCE</scope>
</reference>
<organism evidence="2">
    <name type="scientific">marine metagenome</name>
    <dbReference type="NCBI Taxonomy" id="408172"/>
    <lineage>
        <taxon>unclassified sequences</taxon>
        <taxon>metagenomes</taxon>
        <taxon>ecological metagenomes</taxon>
    </lineage>
</organism>
<proteinExistence type="predicted"/>
<dbReference type="AlphaFoldDB" id="A0A382INI3"/>
<protein>
    <recommendedName>
        <fullName evidence="1">ABM domain-containing protein</fullName>
    </recommendedName>
</protein>
<evidence type="ECO:0000259" key="1">
    <source>
        <dbReference type="PROSITE" id="PS51725"/>
    </source>
</evidence>
<dbReference type="Pfam" id="PF03992">
    <property type="entry name" value="ABM"/>
    <property type="match status" value="1"/>
</dbReference>
<sequence>MSQIAIVNMKVQPGKYEEAVAFMQKHIPDTASFEGCESIRVAGSPDDSTMMVYGEWASIGAHKKYVAWREESGLLQEFVSDFLESPPEFLYQSQVY</sequence>
<accession>A0A382INI3</accession>